<sequence length="301" mass="33331">MADSDPYEDDLGESGELAAEDLFSVDMSLDPEGDESGYHITNDKDDPFQRQHITERKGRVDVRCDLKDVAHGYFSADNDDLCTLIVIEFRFEPNGLANRIRQANIDITFSAIEKGNRDPEVIEMHPNGSFGIEPTQASVSTTKGGGLNLGAGAGPVNLGGDLKLERTVERQRPDMARLRGSIDLPRSRNNGVKSAVSWGLTENATDETGIISLLRASILLKRRDMAHFKAKVNIKVKADLQSQFGAFFKSVPKDDDVLFNPERDPTNKLQKYDIENLGLIDLKSLSDVTYQTFLKGTVKEQ</sequence>
<proteinExistence type="predicted"/>
<gene>
    <name evidence="1" type="ORF">BU24DRAFT_425438</name>
</gene>
<dbReference type="RefSeq" id="XP_033381161.1">
    <property type="nucleotide sequence ID" value="XM_033528741.1"/>
</dbReference>
<evidence type="ECO:0000313" key="2">
    <source>
        <dbReference type="Proteomes" id="UP000799778"/>
    </source>
</evidence>
<dbReference type="AlphaFoldDB" id="A0A6A5XI76"/>
<dbReference type="EMBL" id="ML978072">
    <property type="protein sequence ID" value="KAF2012822.1"/>
    <property type="molecule type" value="Genomic_DNA"/>
</dbReference>
<dbReference type="OrthoDB" id="3793536at2759"/>
<dbReference type="Proteomes" id="UP000799778">
    <property type="component" value="Unassembled WGS sequence"/>
</dbReference>
<evidence type="ECO:0000313" key="1">
    <source>
        <dbReference type="EMBL" id="KAF2012822.1"/>
    </source>
</evidence>
<keyword evidence="2" id="KW-1185">Reference proteome</keyword>
<dbReference type="GeneID" id="54286138"/>
<protein>
    <submittedName>
        <fullName evidence="1">Uncharacterized protein</fullName>
    </submittedName>
</protein>
<reference evidence="1" key="1">
    <citation type="journal article" date="2020" name="Stud. Mycol.">
        <title>101 Dothideomycetes genomes: a test case for predicting lifestyles and emergence of pathogens.</title>
        <authorList>
            <person name="Haridas S."/>
            <person name="Albert R."/>
            <person name="Binder M."/>
            <person name="Bloem J."/>
            <person name="Labutti K."/>
            <person name="Salamov A."/>
            <person name="Andreopoulos B."/>
            <person name="Baker S."/>
            <person name="Barry K."/>
            <person name="Bills G."/>
            <person name="Bluhm B."/>
            <person name="Cannon C."/>
            <person name="Castanera R."/>
            <person name="Culley D."/>
            <person name="Daum C."/>
            <person name="Ezra D."/>
            <person name="Gonzalez J."/>
            <person name="Henrissat B."/>
            <person name="Kuo A."/>
            <person name="Liang C."/>
            <person name="Lipzen A."/>
            <person name="Lutzoni F."/>
            <person name="Magnuson J."/>
            <person name="Mondo S."/>
            <person name="Nolan M."/>
            <person name="Ohm R."/>
            <person name="Pangilinan J."/>
            <person name="Park H.-J."/>
            <person name="Ramirez L."/>
            <person name="Alfaro M."/>
            <person name="Sun H."/>
            <person name="Tritt A."/>
            <person name="Yoshinaga Y."/>
            <person name="Zwiers L.-H."/>
            <person name="Turgeon B."/>
            <person name="Goodwin S."/>
            <person name="Spatafora J."/>
            <person name="Crous P."/>
            <person name="Grigoriev I."/>
        </authorList>
    </citation>
    <scope>NUCLEOTIDE SEQUENCE</scope>
    <source>
        <strain evidence="1">CBS 175.79</strain>
    </source>
</reference>
<accession>A0A6A5XI76</accession>
<name>A0A6A5XI76_9PLEO</name>
<organism evidence="1 2">
    <name type="scientific">Aaosphaeria arxii CBS 175.79</name>
    <dbReference type="NCBI Taxonomy" id="1450172"/>
    <lineage>
        <taxon>Eukaryota</taxon>
        <taxon>Fungi</taxon>
        <taxon>Dikarya</taxon>
        <taxon>Ascomycota</taxon>
        <taxon>Pezizomycotina</taxon>
        <taxon>Dothideomycetes</taxon>
        <taxon>Pleosporomycetidae</taxon>
        <taxon>Pleosporales</taxon>
        <taxon>Pleosporales incertae sedis</taxon>
        <taxon>Aaosphaeria</taxon>
    </lineage>
</organism>